<sequence length="511" mass="57405">MTMEPARTDGADLMDWASTFNLPTVTSPDLPSYPFAPYSPIDCDFLDIEGPLATEANDPLQVNPFTELSIGSGGSSIHSWSSWRGRSKIKKMFSRSSSTAGQAKSAMKEGMSSWSLSSANKHVSPSPRRSGKLTDVARAGMRLLKGQGACWKCKILKKTCGPDDPCKECASSTKAAWQEVGCQRGALGTNYKPVQLCPSADRPEADSEPNFSEEEDWAAKQAEANRLWEEEMRTRCTEMGTTRLIIDRKDYSPYFPQEQLPVLFLRGLALKQQVVKAMRELAPGLEEPRRKQKVFVLLYHASLYEESLCKATSHTCPLILLSIRCLNHSLDAIHSEQAPASLHHTCNPKRCSLHSIAKLQQSSSRYMDALHDVMFSKWGLPNHKHWWLAIFYSLCIQSLVRVNLIKLSGRVRSSLQNSDRCSDAKFYLHSFISLFEAASAEYDPITTEDVLPLGEMRGMILARIAVNPWHWEERGIYSSYDHLRDIFDVEQKVDKCRDEKRNSNADLDGAS</sequence>
<protein>
    <submittedName>
        <fullName evidence="2">Uncharacterized protein</fullName>
    </submittedName>
</protein>
<evidence type="ECO:0000313" key="2">
    <source>
        <dbReference type="EMBL" id="PMD32323.1"/>
    </source>
</evidence>
<name>A0A2J6R1D3_HYAVF</name>
<gene>
    <name evidence="2" type="ORF">L207DRAFT_572122</name>
</gene>
<dbReference type="OrthoDB" id="3524154at2759"/>
<feature type="region of interest" description="Disordered" evidence="1">
    <location>
        <begin position="94"/>
        <end position="132"/>
    </location>
</feature>
<feature type="compositionally biased region" description="Polar residues" evidence="1">
    <location>
        <begin position="112"/>
        <end position="123"/>
    </location>
</feature>
<accession>A0A2J6R1D3</accession>
<reference evidence="2 3" key="1">
    <citation type="submission" date="2016-04" db="EMBL/GenBank/DDBJ databases">
        <title>A degradative enzymes factory behind the ericoid mycorrhizal symbiosis.</title>
        <authorList>
            <consortium name="DOE Joint Genome Institute"/>
            <person name="Martino E."/>
            <person name="Morin E."/>
            <person name="Grelet G."/>
            <person name="Kuo A."/>
            <person name="Kohler A."/>
            <person name="Daghino S."/>
            <person name="Barry K."/>
            <person name="Choi C."/>
            <person name="Cichocki N."/>
            <person name="Clum A."/>
            <person name="Copeland A."/>
            <person name="Hainaut M."/>
            <person name="Haridas S."/>
            <person name="Labutti K."/>
            <person name="Lindquist E."/>
            <person name="Lipzen A."/>
            <person name="Khouja H.-R."/>
            <person name="Murat C."/>
            <person name="Ohm R."/>
            <person name="Olson A."/>
            <person name="Spatafora J."/>
            <person name="Veneault-Fourrey C."/>
            <person name="Henrissat B."/>
            <person name="Grigoriev I."/>
            <person name="Martin F."/>
            <person name="Perotto S."/>
        </authorList>
    </citation>
    <scope>NUCLEOTIDE SEQUENCE [LARGE SCALE GENOMIC DNA]</scope>
    <source>
        <strain evidence="2 3">F</strain>
    </source>
</reference>
<dbReference type="AlphaFoldDB" id="A0A2J6R1D3"/>
<proteinExistence type="predicted"/>
<dbReference type="PANTHER" id="PTHR35392">
    <property type="entry name" value="ZN(II)2CYS6 TRANSCRIPTION FACTOR (EUROFUNG)-RELATED-RELATED"/>
    <property type="match status" value="1"/>
</dbReference>
<dbReference type="InterPro" id="IPR052973">
    <property type="entry name" value="Fungal_sec-metab_reg_TF"/>
</dbReference>
<dbReference type="PANTHER" id="PTHR35392:SF1">
    <property type="entry name" value="ZN(II)2CYS6 TRANSCRIPTION FACTOR (EUROFUNG)"/>
    <property type="match status" value="1"/>
</dbReference>
<dbReference type="STRING" id="1149755.A0A2J6R1D3"/>
<evidence type="ECO:0000313" key="3">
    <source>
        <dbReference type="Proteomes" id="UP000235786"/>
    </source>
</evidence>
<evidence type="ECO:0000256" key="1">
    <source>
        <dbReference type="SAM" id="MobiDB-lite"/>
    </source>
</evidence>
<dbReference type="Proteomes" id="UP000235786">
    <property type="component" value="Unassembled WGS sequence"/>
</dbReference>
<dbReference type="EMBL" id="KZ613959">
    <property type="protein sequence ID" value="PMD32323.1"/>
    <property type="molecule type" value="Genomic_DNA"/>
</dbReference>
<organism evidence="2 3">
    <name type="scientific">Hyaloscypha variabilis (strain UAMH 11265 / GT02V1 / F)</name>
    <name type="common">Meliniomyces variabilis</name>
    <dbReference type="NCBI Taxonomy" id="1149755"/>
    <lineage>
        <taxon>Eukaryota</taxon>
        <taxon>Fungi</taxon>
        <taxon>Dikarya</taxon>
        <taxon>Ascomycota</taxon>
        <taxon>Pezizomycotina</taxon>
        <taxon>Leotiomycetes</taxon>
        <taxon>Helotiales</taxon>
        <taxon>Hyaloscyphaceae</taxon>
        <taxon>Hyaloscypha</taxon>
        <taxon>Hyaloscypha variabilis</taxon>
    </lineage>
</organism>
<keyword evidence="3" id="KW-1185">Reference proteome</keyword>